<accession>B5IHA6</accession>
<dbReference type="Proteomes" id="UP000001400">
    <property type="component" value="Chromosome"/>
</dbReference>
<dbReference type="AlphaFoldDB" id="B5IHA6"/>
<dbReference type="STRING" id="439481.Aboo_1046"/>
<reference evidence="2" key="1">
    <citation type="submission" date="2010-02" db="EMBL/GenBank/DDBJ databases">
        <title>Complete sequence of Aciduliprofundum boonei T469.</title>
        <authorList>
            <consortium name="US DOE Joint Genome Institute"/>
            <person name="Lucas S."/>
            <person name="Copeland A."/>
            <person name="Lapidus A."/>
            <person name="Cheng J.-F."/>
            <person name="Bruce D."/>
            <person name="Goodwin L."/>
            <person name="Pitluck S."/>
            <person name="Saunders E."/>
            <person name="Detter J.C."/>
            <person name="Han C."/>
            <person name="Tapia R."/>
            <person name="Land M."/>
            <person name="Hauser L."/>
            <person name="Kyrpides N."/>
            <person name="Mikhailova N."/>
            <person name="Flores G."/>
            <person name="Reysenbach A.-L."/>
            <person name="Woyke T."/>
        </authorList>
    </citation>
    <scope>NUCLEOTIDE SEQUENCE</scope>
    <source>
        <strain evidence="2">T469</strain>
    </source>
</reference>
<dbReference type="GeneID" id="8828003"/>
<dbReference type="RefSeq" id="WP_008086603.1">
    <property type="nucleotide sequence ID" value="NC_013926.1"/>
</dbReference>
<evidence type="ECO:0000256" key="1">
    <source>
        <dbReference type="SAM" id="Coils"/>
    </source>
</evidence>
<feature type="coiled-coil region" evidence="1">
    <location>
        <begin position="162"/>
        <end position="197"/>
    </location>
</feature>
<sequence>MAKKKDYLGAFIYYYDIIFAIFFAFYFFTGLYGLHAFNPQVFRHYILSSGNTLSKLIFFAIAIPFVLYLYFIPYALWRKSKRVWFSRLCCNTGGYVLMALASLYLIVYWSGNFDYFASPINDLHTAIATFFWVYLFFTTAFAFEVAFEIYITHPMVYQLWAEEEYEREMRKLAKQQKKAQQQKNVQQQKQKQSVQMEVKERLKGLKELLDDGLISEEDYKRKKEDILKEL</sequence>
<keyword evidence="3" id="KW-1185">Reference proteome</keyword>
<dbReference type="EMBL" id="CP001941">
    <property type="protein sequence ID" value="ADD08855.1"/>
    <property type="molecule type" value="Genomic_DNA"/>
</dbReference>
<dbReference type="Pfam" id="PF09851">
    <property type="entry name" value="SHOCT"/>
    <property type="match status" value="1"/>
</dbReference>
<organism evidence="2 3">
    <name type="scientific">Aciduliprofundum boonei (strain DSM 19572 / T469)</name>
    <dbReference type="NCBI Taxonomy" id="439481"/>
    <lineage>
        <taxon>Archaea</taxon>
        <taxon>Methanobacteriati</taxon>
        <taxon>Thermoplasmatota</taxon>
        <taxon>DHVE2 group</taxon>
        <taxon>Candidatus Aciduliprofundum</taxon>
    </lineage>
</organism>
<dbReference type="InterPro" id="IPR018649">
    <property type="entry name" value="SHOCT"/>
</dbReference>
<keyword evidence="1" id="KW-0175">Coiled coil</keyword>
<protein>
    <submittedName>
        <fullName evidence="2">Uncharacterized protein</fullName>
    </submittedName>
</protein>
<evidence type="ECO:0000313" key="2">
    <source>
        <dbReference type="EMBL" id="ADD08855.1"/>
    </source>
</evidence>
<evidence type="ECO:0000313" key="3">
    <source>
        <dbReference type="Proteomes" id="UP000001400"/>
    </source>
</evidence>
<gene>
    <name evidence="2" type="ordered locus">Aboo_1046</name>
</gene>
<dbReference type="eggNOG" id="arCOG06115">
    <property type="taxonomic scope" value="Archaea"/>
</dbReference>
<dbReference type="KEGG" id="abi:Aboo_1046"/>
<name>B5IHA6_ACIB4</name>
<dbReference type="HOGENOM" id="CLU_1202567_0_0_2"/>
<proteinExistence type="predicted"/>